<dbReference type="Proteomes" id="UP000593571">
    <property type="component" value="Unassembled WGS sequence"/>
</dbReference>
<keyword evidence="2" id="KW-1185">Reference proteome</keyword>
<evidence type="ECO:0000313" key="1">
    <source>
        <dbReference type="EMBL" id="KAF6496148.1"/>
    </source>
</evidence>
<name>A0A7J8JHH1_ROUAE</name>
<proteinExistence type="predicted"/>
<reference evidence="1 2" key="1">
    <citation type="journal article" date="2020" name="Nature">
        <title>Six reference-quality genomes reveal evolution of bat adaptations.</title>
        <authorList>
            <person name="Jebb D."/>
            <person name="Huang Z."/>
            <person name="Pippel M."/>
            <person name="Hughes G.M."/>
            <person name="Lavrichenko K."/>
            <person name="Devanna P."/>
            <person name="Winkler S."/>
            <person name="Jermiin L.S."/>
            <person name="Skirmuntt E.C."/>
            <person name="Katzourakis A."/>
            <person name="Burkitt-Gray L."/>
            <person name="Ray D.A."/>
            <person name="Sullivan K.A.M."/>
            <person name="Roscito J.G."/>
            <person name="Kirilenko B.M."/>
            <person name="Davalos L.M."/>
            <person name="Corthals A.P."/>
            <person name="Power M.L."/>
            <person name="Jones G."/>
            <person name="Ransome R.D."/>
            <person name="Dechmann D.K.N."/>
            <person name="Locatelli A.G."/>
            <person name="Puechmaille S.J."/>
            <person name="Fedrigo O."/>
            <person name="Jarvis E.D."/>
            <person name="Hiller M."/>
            <person name="Vernes S.C."/>
            <person name="Myers E.W."/>
            <person name="Teeling E.C."/>
        </authorList>
    </citation>
    <scope>NUCLEOTIDE SEQUENCE [LARGE SCALE GENOMIC DNA]</scope>
    <source>
        <strain evidence="1">MRouAeg1</strain>
        <tissue evidence="1">Muscle</tissue>
    </source>
</reference>
<accession>A0A7J8JHH1</accession>
<evidence type="ECO:0000313" key="2">
    <source>
        <dbReference type="Proteomes" id="UP000593571"/>
    </source>
</evidence>
<protein>
    <submittedName>
        <fullName evidence="1">Uncharacterized protein</fullName>
    </submittedName>
</protein>
<dbReference type="AlphaFoldDB" id="A0A7J8JHH1"/>
<gene>
    <name evidence="1" type="ORF">HJG63_010376</name>
</gene>
<dbReference type="EMBL" id="JACASE010000002">
    <property type="protein sequence ID" value="KAF6496148.1"/>
    <property type="molecule type" value="Genomic_DNA"/>
</dbReference>
<sequence>MVLSILSCVTITTVNFKTFHCLKKKFESFLSHTQRPVYHQHPSTRFPYSGLHGNGTLQCVGFCVWLLSLSVTSSRFFCVVACVRASSSWLKNSPLFGWTACGLFVHDGHLGCLHVSVTMNEAAVTHRRVWWTGVGHTPGRDMPCEKVTW</sequence>
<comment type="caution">
    <text evidence="1">The sequence shown here is derived from an EMBL/GenBank/DDBJ whole genome shotgun (WGS) entry which is preliminary data.</text>
</comment>
<organism evidence="1 2">
    <name type="scientific">Rousettus aegyptiacus</name>
    <name type="common">Egyptian fruit bat</name>
    <name type="synonym">Pteropus aegyptiacus</name>
    <dbReference type="NCBI Taxonomy" id="9407"/>
    <lineage>
        <taxon>Eukaryota</taxon>
        <taxon>Metazoa</taxon>
        <taxon>Chordata</taxon>
        <taxon>Craniata</taxon>
        <taxon>Vertebrata</taxon>
        <taxon>Euteleostomi</taxon>
        <taxon>Mammalia</taxon>
        <taxon>Eutheria</taxon>
        <taxon>Laurasiatheria</taxon>
        <taxon>Chiroptera</taxon>
        <taxon>Yinpterochiroptera</taxon>
        <taxon>Pteropodoidea</taxon>
        <taxon>Pteropodidae</taxon>
        <taxon>Rousettinae</taxon>
        <taxon>Rousettus</taxon>
    </lineage>
</organism>